<evidence type="ECO:0000256" key="4">
    <source>
        <dbReference type="ARBA" id="ARBA00023163"/>
    </source>
</evidence>
<dbReference type="CDD" id="cd06171">
    <property type="entry name" value="Sigma70_r4"/>
    <property type="match status" value="1"/>
</dbReference>
<evidence type="ECO:0000313" key="8">
    <source>
        <dbReference type="EMBL" id="GAA2490425.1"/>
    </source>
</evidence>
<evidence type="ECO:0000256" key="5">
    <source>
        <dbReference type="SAM" id="MobiDB-lite"/>
    </source>
</evidence>
<evidence type="ECO:0000256" key="1">
    <source>
        <dbReference type="ARBA" id="ARBA00010641"/>
    </source>
</evidence>
<dbReference type="SUPFAM" id="SSF88659">
    <property type="entry name" value="Sigma3 and sigma4 domains of RNA polymerase sigma factors"/>
    <property type="match status" value="1"/>
</dbReference>
<evidence type="ECO:0000313" key="9">
    <source>
        <dbReference type="Proteomes" id="UP001501777"/>
    </source>
</evidence>
<dbReference type="InterPro" id="IPR013324">
    <property type="entry name" value="RNA_pol_sigma_r3/r4-like"/>
</dbReference>
<dbReference type="Pfam" id="PF04542">
    <property type="entry name" value="Sigma70_r2"/>
    <property type="match status" value="1"/>
</dbReference>
<dbReference type="InterPro" id="IPR014284">
    <property type="entry name" value="RNA_pol_sigma-70_dom"/>
</dbReference>
<dbReference type="InterPro" id="IPR013325">
    <property type="entry name" value="RNA_pol_sigma_r2"/>
</dbReference>
<evidence type="ECO:0000256" key="2">
    <source>
        <dbReference type="ARBA" id="ARBA00023015"/>
    </source>
</evidence>
<proteinExistence type="inferred from homology"/>
<dbReference type="Gene3D" id="1.10.1740.10">
    <property type="match status" value="1"/>
</dbReference>
<feature type="domain" description="RNA polymerase sigma factor 70 region 4 type 2" evidence="7">
    <location>
        <begin position="133"/>
        <end position="184"/>
    </location>
</feature>
<dbReference type="InterPro" id="IPR013249">
    <property type="entry name" value="RNA_pol_sigma70_r4_t2"/>
</dbReference>
<feature type="region of interest" description="Disordered" evidence="5">
    <location>
        <begin position="1"/>
        <end position="21"/>
    </location>
</feature>
<dbReference type="PANTHER" id="PTHR43133">
    <property type="entry name" value="RNA POLYMERASE ECF-TYPE SIGMA FACTO"/>
    <property type="match status" value="1"/>
</dbReference>
<dbReference type="Pfam" id="PF08281">
    <property type="entry name" value="Sigma70_r4_2"/>
    <property type="match status" value="1"/>
</dbReference>
<dbReference type="Proteomes" id="UP001501777">
    <property type="component" value="Unassembled WGS sequence"/>
</dbReference>
<dbReference type="InterPro" id="IPR007627">
    <property type="entry name" value="RNA_pol_sigma70_r2"/>
</dbReference>
<keyword evidence="4" id="KW-0804">Transcription</keyword>
<name>A0ABP5Z4Q1_STRLO</name>
<dbReference type="InterPro" id="IPR039425">
    <property type="entry name" value="RNA_pol_sigma-70-like"/>
</dbReference>
<evidence type="ECO:0000256" key="3">
    <source>
        <dbReference type="ARBA" id="ARBA00023082"/>
    </source>
</evidence>
<organism evidence="8 9">
    <name type="scientific">Streptomyces longisporus</name>
    <dbReference type="NCBI Taxonomy" id="1948"/>
    <lineage>
        <taxon>Bacteria</taxon>
        <taxon>Bacillati</taxon>
        <taxon>Actinomycetota</taxon>
        <taxon>Actinomycetes</taxon>
        <taxon>Kitasatosporales</taxon>
        <taxon>Streptomycetaceae</taxon>
        <taxon>Streptomyces</taxon>
    </lineage>
</organism>
<reference evidence="9" key="1">
    <citation type="journal article" date="2019" name="Int. J. Syst. Evol. Microbiol.">
        <title>The Global Catalogue of Microorganisms (GCM) 10K type strain sequencing project: providing services to taxonomists for standard genome sequencing and annotation.</title>
        <authorList>
            <consortium name="The Broad Institute Genomics Platform"/>
            <consortium name="The Broad Institute Genome Sequencing Center for Infectious Disease"/>
            <person name="Wu L."/>
            <person name="Ma J."/>
        </authorList>
    </citation>
    <scope>NUCLEOTIDE SEQUENCE [LARGE SCALE GENOMIC DNA]</scope>
    <source>
        <strain evidence="9">JCM 4395</strain>
    </source>
</reference>
<protein>
    <submittedName>
        <fullName evidence="8">Sigma-70 family RNA polymerase sigma factor</fullName>
    </submittedName>
</protein>
<dbReference type="RefSeq" id="WP_344400893.1">
    <property type="nucleotide sequence ID" value="NZ_BAAASG010000007.1"/>
</dbReference>
<sequence>MRAARRDDSEPGPLRPKARARPTMLGSAKYPSWEAIYADNVPRLYRLMFARVGNRPDAEDLTSQVFLTVYGRLRTGATVGEVRAYLLAAARTVLVEHWRRTLGHQVTEIDPSEVDLENFAAPGRLDEPGDAQERITRILDALPERSRAILELRFLRGYTIRQAAAELGVSVANAKVLQHRALRHAAGLGKENDLEGDAS</sequence>
<keyword evidence="3" id="KW-0731">Sigma factor</keyword>
<keyword evidence="2" id="KW-0805">Transcription regulation</keyword>
<dbReference type="NCBIfam" id="TIGR02937">
    <property type="entry name" value="sigma70-ECF"/>
    <property type="match status" value="1"/>
</dbReference>
<evidence type="ECO:0000259" key="6">
    <source>
        <dbReference type="Pfam" id="PF04542"/>
    </source>
</evidence>
<dbReference type="InterPro" id="IPR036388">
    <property type="entry name" value="WH-like_DNA-bd_sf"/>
</dbReference>
<gene>
    <name evidence="8" type="ORF">GCM10010276_31990</name>
</gene>
<dbReference type="Gene3D" id="1.10.10.10">
    <property type="entry name" value="Winged helix-like DNA-binding domain superfamily/Winged helix DNA-binding domain"/>
    <property type="match status" value="1"/>
</dbReference>
<comment type="caution">
    <text evidence="8">The sequence shown here is derived from an EMBL/GenBank/DDBJ whole genome shotgun (WGS) entry which is preliminary data.</text>
</comment>
<accession>A0ABP5Z4Q1</accession>
<dbReference type="PANTHER" id="PTHR43133:SF57">
    <property type="entry name" value="RNA POLYMERASE SIGMA-70 FACTOR"/>
    <property type="match status" value="1"/>
</dbReference>
<feature type="domain" description="RNA polymerase sigma-70 region 2" evidence="6">
    <location>
        <begin position="37"/>
        <end position="100"/>
    </location>
</feature>
<comment type="similarity">
    <text evidence="1">Belongs to the sigma-70 factor family. ECF subfamily.</text>
</comment>
<keyword evidence="9" id="KW-1185">Reference proteome</keyword>
<evidence type="ECO:0000259" key="7">
    <source>
        <dbReference type="Pfam" id="PF08281"/>
    </source>
</evidence>
<dbReference type="SUPFAM" id="SSF88946">
    <property type="entry name" value="Sigma2 domain of RNA polymerase sigma factors"/>
    <property type="match status" value="1"/>
</dbReference>
<dbReference type="EMBL" id="BAAASG010000007">
    <property type="protein sequence ID" value="GAA2490425.1"/>
    <property type="molecule type" value="Genomic_DNA"/>
</dbReference>